<feature type="signal peptide" evidence="1">
    <location>
        <begin position="1"/>
        <end position="18"/>
    </location>
</feature>
<dbReference type="InterPro" id="IPR000653">
    <property type="entry name" value="DegT/StrS_aminotransferase"/>
</dbReference>
<name>A0ABN9VNK3_9DINO</name>
<dbReference type="InterPro" id="IPR015421">
    <property type="entry name" value="PyrdxlP-dep_Trfase_major"/>
</dbReference>
<proteinExistence type="predicted"/>
<dbReference type="Pfam" id="PF01041">
    <property type="entry name" value="DegT_DnrJ_EryC1"/>
    <property type="match status" value="1"/>
</dbReference>
<keyword evidence="3" id="KW-1185">Reference proteome</keyword>
<reference evidence="2" key="1">
    <citation type="submission" date="2023-10" db="EMBL/GenBank/DDBJ databases">
        <authorList>
            <person name="Chen Y."/>
            <person name="Shah S."/>
            <person name="Dougan E. K."/>
            <person name="Thang M."/>
            <person name="Chan C."/>
        </authorList>
    </citation>
    <scope>NUCLEOTIDE SEQUENCE [LARGE SCALE GENOMIC DNA]</scope>
</reference>
<evidence type="ECO:0000313" key="2">
    <source>
        <dbReference type="EMBL" id="CAK0874836.1"/>
    </source>
</evidence>
<feature type="chain" id="PRO_5045235002" evidence="1">
    <location>
        <begin position="19"/>
        <end position="479"/>
    </location>
</feature>
<dbReference type="PANTHER" id="PTHR30244">
    <property type="entry name" value="TRANSAMINASE"/>
    <property type="match status" value="1"/>
</dbReference>
<protein>
    <submittedName>
        <fullName evidence="2">Uncharacterized protein</fullName>
    </submittedName>
</protein>
<accession>A0ABN9VNK3</accession>
<dbReference type="Gene3D" id="3.40.640.10">
    <property type="entry name" value="Type I PLP-dependent aspartate aminotransferase-like (Major domain)"/>
    <property type="match status" value="1"/>
</dbReference>
<gene>
    <name evidence="2" type="ORF">PCOR1329_LOCUS59629</name>
</gene>
<comment type="caution">
    <text evidence="2">The sequence shown here is derived from an EMBL/GenBank/DDBJ whole genome shotgun (WGS) entry which is preliminary data.</text>
</comment>
<organism evidence="2 3">
    <name type="scientific">Prorocentrum cordatum</name>
    <dbReference type="NCBI Taxonomy" id="2364126"/>
    <lineage>
        <taxon>Eukaryota</taxon>
        <taxon>Sar</taxon>
        <taxon>Alveolata</taxon>
        <taxon>Dinophyceae</taxon>
        <taxon>Prorocentrales</taxon>
        <taxon>Prorocentraceae</taxon>
        <taxon>Prorocentrum</taxon>
    </lineage>
</organism>
<keyword evidence="1" id="KW-0732">Signal</keyword>
<evidence type="ECO:0000256" key="1">
    <source>
        <dbReference type="SAM" id="SignalP"/>
    </source>
</evidence>
<dbReference type="Proteomes" id="UP001189429">
    <property type="component" value="Unassembled WGS sequence"/>
</dbReference>
<dbReference type="EMBL" id="CAUYUJ010017439">
    <property type="protein sequence ID" value="CAK0874836.1"/>
    <property type="molecule type" value="Genomic_DNA"/>
</dbReference>
<dbReference type="PANTHER" id="PTHR30244:SF34">
    <property type="entry name" value="DTDP-4-AMINO-4,6-DIDEOXYGALACTOSE TRANSAMINASE"/>
    <property type="match status" value="1"/>
</dbReference>
<sequence length="479" mass="51481">MVLPTTLLGPLLFAVVSASPLPRAAALCLAVAAAFALRLYPRKAIDLGWRDLAAALCYSLVPGRESRRSLERSITSAWSPRGDAVVHLSVRTGLDLLLRALELPRGSKVLFVPGITIPGMVDIVEANGLVAVGVDPPSEKDLLVDELAPYITEDTRMLVVTHLFGTVFDATRLIREAKERGLFVLEDCAQAFLGAPSASAVGSGAPRCRDGFRGSEGVDAAYVSFGTMKTLTALGGCLGFIRDPSLRDRVEKEQETLPTRSTFQFFTVVLKGSLIKLLGHPCAWGLAAALCSLMGVDFDALIIGSVRGFPDASSIRQRPCRALLRLLRRRIGSQQLACLEEVRGASAAASTVASRCQIGTLLANRLKEGGTTVLTHNAGVNSWWLLPVVAEDPKGMVRGLWARGFDATCTSTQLRRVPKSAGPGCKDIMDRVVFLPLTPQLPRAAAKSRRRHAHDFPEVRADCLDRRQAPLAAPPAPIR</sequence>
<dbReference type="InterPro" id="IPR015424">
    <property type="entry name" value="PyrdxlP-dep_Trfase"/>
</dbReference>
<evidence type="ECO:0000313" key="3">
    <source>
        <dbReference type="Proteomes" id="UP001189429"/>
    </source>
</evidence>
<dbReference type="SUPFAM" id="SSF53383">
    <property type="entry name" value="PLP-dependent transferases"/>
    <property type="match status" value="1"/>
</dbReference>